<evidence type="ECO:0008006" key="3">
    <source>
        <dbReference type="Google" id="ProtNLM"/>
    </source>
</evidence>
<evidence type="ECO:0000313" key="1">
    <source>
        <dbReference type="EMBL" id="MFD0988350.1"/>
    </source>
</evidence>
<keyword evidence="2" id="KW-1185">Reference proteome</keyword>
<reference evidence="2" key="1">
    <citation type="journal article" date="2019" name="Int. J. Syst. Evol. Microbiol.">
        <title>The Global Catalogue of Microorganisms (GCM) 10K type strain sequencing project: providing services to taxonomists for standard genome sequencing and annotation.</title>
        <authorList>
            <consortium name="The Broad Institute Genomics Platform"/>
            <consortium name="The Broad Institute Genome Sequencing Center for Infectious Disease"/>
            <person name="Wu L."/>
            <person name="Ma J."/>
        </authorList>
    </citation>
    <scope>NUCLEOTIDE SEQUENCE [LARGE SCALE GENOMIC DNA]</scope>
    <source>
        <strain evidence="2">CCUG 61697</strain>
    </source>
</reference>
<protein>
    <recommendedName>
        <fullName evidence="3">Transglutaminase-like domain-containing protein</fullName>
    </recommendedName>
</protein>
<evidence type="ECO:0000313" key="2">
    <source>
        <dbReference type="Proteomes" id="UP001597102"/>
    </source>
</evidence>
<gene>
    <name evidence="1" type="ORF">ACFQ2F_14725</name>
</gene>
<proteinExistence type="predicted"/>
<accession>A0ABW3JCZ8</accession>
<organism evidence="1 2">
    <name type="scientific">Methyloligella solikamskensis</name>
    <dbReference type="NCBI Taxonomy" id="1177756"/>
    <lineage>
        <taxon>Bacteria</taxon>
        <taxon>Pseudomonadati</taxon>
        <taxon>Pseudomonadota</taxon>
        <taxon>Alphaproteobacteria</taxon>
        <taxon>Hyphomicrobiales</taxon>
        <taxon>Hyphomicrobiaceae</taxon>
        <taxon>Methyloligella</taxon>
    </lineage>
</organism>
<name>A0ABW3JCZ8_9HYPH</name>
<dbReference type="RefSeq" id="WP_379091349.1">
    <property type="nucleotide sequence ID" value="NZ_JBHTJO010000002.1"/>
</dbReference>
<comment type="caution">
    <text evidence="1">The sequence shown here is derived from an EMBL/GenBank/DDBJ whole genome shotgun (WGS) entry which is preliminary data.</text>
</comment>
<dbReference type="Proteomes" id="UP001597102">
    <property type="component" value="Unassembled WGS sequence"/>
</dbReference>
<sequence>MFANKKLRRWTIGIAGVTAIVAGSWALVDYLKDRRTERIYNAELEKVVALGDLAREEEFHAKLDRMRDFINDHSDHRMGKEFWRLHAQADGIGYLQRIRAHAEGESDEPAPMDCSTRSNLMSKMLQDQGYETRIVALFDTDKTTRSHTVVDILNPETGRWETQDPDYDLFWKSTKTGERISIADESGDLDAILPCGPTHCGWDNVGRDGQKATTVKLMLDIIGITRKGKDVRYAVYSPRANLDATFEQGGEKGRFCEVHEKRCRDGFVAIGGHAALEQKLYR</sequence>
<dbReference type="EMBL" id="JBHTJO010000002">
    <property type="protein sequence ID" value="MFD0988350.1"/>
    <property type="molecule type" value="Genomic_DNA"/>
</dbReference>